<dbReference type="Proteomes" id="UP000019854">
    <property type="component" value="Unassembled WGS sequence"/>
</dbReference>
<comment type="subcellular location">
    <subcellularLocation>
        <location evidence="1">Membrane</location>
        <topology evidence="1">Multi-pass membrane protein</topology>
    </subcellularLocation>
</comment>
<evidence type="ECO:0000256" key="5">
    <source>
        <dbReference type="SAM" id="MobiDB-lite"/>
    </source>
</evidence>
<dbReference type="InterPro" id="IPR032808">
    <property type="entry name" value="DoxX"/>
</dbReference>
<dbReference type="EMBL" id="JAOX01000001">
    <property type="protein sequence ID" value="ETZ87021.1"/>
    <property type="molecule type" value="Genomic_DNA"/>
</dbReference>
<evidence type="ECO:0000256" key="3">
    <source>
        <dbReference type="ARBA" id="ARBA00022989"/>
    </source>
</evidence>
<dbReference type="AlphaFoldDB" id="A0A829PME7"/>
<comment type="caution">
    <text evidence="6">The sequence shown here is derived from an EMBL/GenBank/DDBJ whole genome shotgun (WGS) entry which is preliminary data.</text>
</comment>
<evidence type="ECO:0000313" key="6">
    <source>
        <dbReference type="EMBL" id="ETZ87021.1"/>
    </source>
</evidence>
<evidence type="ECO:0000256" key="2">
    <source>
        <dbReference type="ARBA" id="ARBA00022692"/>
    </source>
</evidence>
<keyword evidence="2" id="KW-0812">Transmembrane</keyword>
<name>A0A829PME7_9MYCO</name>
<protein>
    <submittedName>
        <fullName evidence="6">DoxX family protein</fullName>
    </submittedName>
</protein>
<organism evidence="6 7">
    <name type="scientific">Mycobacteroides abscessus MAB_030201_1075</name>
    <dbReference type="NCBI Taxonomy" id="1335410"/>
    <lineage>
        <taxon>Bacteria</taxon>
        <taxon>Bacillati</taxon>
        <taxon>Actinomycetota</taxon>
        <taxon>Actinomycetes</taxon>
        <taxon>Mycobacteriales</taxon>
        <taxon>Mycobacteriaceae</taxon>
        <taxon>Mycobacteroides</taxon>
        <taxon>Mycobacteroides abscessus</taxon>
    </lineage>
</organism>
<proteinExistence type="predicted"/>
<keyword evidence="3" id="KW-1133">Transmembrane helix</keyword>
<sequence length="292" mass="31531">MLGSIFIVAGADGLTRPSASVAATEPLVSSLLEHTPESARRYLPSDPQTYVRIHGATQLAAGLALASGKLPRISAWVLAGTLVPATLTDQAYWRQTDPALKLQQKTHFWKNISILGGLIIAGIDTEGRPGLSWRARRAARDAVAAVTSALPGVEQTSQSLGAKTLELGEAARERIPDLVEHARERGAEIAETAQRRGSQFAETASRRGSELAERLSERGSELASAAEKGRHQVEACRRPATSRSQVRARVHSPLDAPTFGRPTALPRHARIRQRVGLRRPVRLPHREMANSG</sequence>
<keyword evidence="4" id="KW-0472">Membrane</keyword>
<feature type="region of interest" description="Disordered" evidence="5">
    <location>
        <begin position="237"/>
        <end position="262"/>
    </location>
</feature>
<accession>A0A829PME7</accession>
<evidence type="ECO:0000256" key="4">
    <source>
        <dbReference type="ARBA" id="ARBA00023136"/>
    </source>
</evidence>
<evidence type="ECO:0000256" key="1">
    <source>
        <dbReference type="ARBA" id="ARBA00004141"/>
    </source>
</evidence>
<reference evidence="6 7" key="1">
    <citation type="submission" date="2014-01" db="EMBL/GenBank/DDBJ databases">
        <authorList>
            <person name="Zelazny A."/>
            <person name="Olivier K."/>
            <person name="Sampaio E.P."/>
            <person name="Holland S.M."/>
            <person name="Tallon L.J."/>
            <person name="Sadzewicz L.K."/>
            <person name="Sengamalay N."/>
            <person name="Fraser C.M."/>
            <person name="Hine E."/>
            <person name="Shefchek K.A."/>
            <person name="Das S.P."/>
            <person name="Shallom S.J."/>
            <person name="Agrawal S."/>
            <person name="Tettelin H."/>
        </authorList>
    </citation>
    <scope>NUCLEOTIDE SEQUENCE [LARGE SCALE GENOMIC DNA]</scope>
    <source>
        <strain evidence="6 7">MAB_030201_1075</strain>
    </source>
</reference>
<gene>
    <name evidence="6" type="ORF">L829_0559</name>
</gene>
<dbReference type="Pfam" id="PF07681">
    <property type="entry name" value="DoxX"/>
    <property type="match status" value="1"/>
</dbReference>
<evidence type="ECO:0000313" key="7">
    <source>
        <dbReference type="Proteomes" id="UP000019854"/>
    </source>
</evidence>
<dbReference type="GO" id="GO:0016020">
    <property type="term" value="C:membrane"/>
    <property type="evidence" value="ECO:0007669"/>
    <property type="project" value="UniProtKB-SubCell"/>
</dbReference>